<organism evidence="10 11">
    <name type="scientific">Streptomyces violaceochromogenes</name>
    <dbReference type="NCBI Taxonomy" id="67377"/>
    <lineage>
        <taxon>Bacteria</taxon>
        <taxon>Bacillati</taxon>
        <taxon>Actinomycetota</taxon>
        <taxon>Actinomycetes</taxon>
        <taxon>Kitasatosporales</taxon>
        <taxon>Streptomycetaceae</taxon>
        <taxon>Streptomyces</taxon>
    </lineage>
</organism>
<keyword evidence="5 7" id="KW-0346">Stress response</keyword>
<keyword evidence="4 7" id="KW-0067">ATP-binding</keyword>
<evidence type="ECO:0000256" key="3">
    <source>
        <dbReference type="ARBA" id="ARBA00022741"/>
    </source>
</evidence>
<dbReference type="SUPFAM" id="SSF100920">
    <property type="entry name" value="Heat shock protein 70kD (HSP70), peptide-binding domain"/>
    <property type="match status" value="1"/>
</dbReference>
<feature type="compositionally biased region" description="Low complexity" evidence="9">
    <location>
        <begin position="598"/>
        <end position="612"/>
    </location>
</feature>
<keyword evidence="6 7" id="KW-0143">Chaperone</keyword>
<dbReference type="InterPro" id="IPR029047">
    <property type="entry name" value="HSP70_peptide-bd_sf"/>
</dbReference>
<dbReference type="EMBL" id="JAYXNZ010000002">
    <property type="protein sequence ID" value="MEC7051917.1"/>
    <property type="molecule type" value="Genomic_DNA"/>
</dbReference>
<dbReference type="InterPro" id="IPR043129">
    <property type="entry name" value="ATPase_NBD"/>
</dbReference>
<evidence type="ECO:0000256" key="7">
    <source>
        <dbReference type="HAMAP-Rule" id="MF_00332"/>
    </source>
</evidence>
<reference evidence="10 11" key="1">
    <citation type="submission" date="2024-01" db="EMBL/GenBank/DDBJ databases">
        <title>Genome analysis.</title>
        <authorList>
            <person name="Zhang K."/>
        </authorList>
    </citation>
    <scope>NUCLEOTIDE SEQUENCE [LARGE SCALE GENOMIC DNA]</scope>
    <source>
        <strain evidence="10 11">CGMCC 4.1753</strain>
    </source>
</reference>
<gene>
    <name evidence="7 10" type="primary">dnaK</name>
    <name evidence="10" type="ORF">RFN57_06425</name>
</gene>
<dbReference type="InterPro" id="IPR013126">
    <property type="entry name" value="Hsp_70_fam"/>
</dbReference>
<evidence type="ECO:0000256" key="4">
    <source>
        <dbReference type="ARBA" id="ARBA00022840"/>
    </source>
</evidence>
<keyword evidence="11" id="KW-1185">Reference proteome</keyword>
<dbReference type="PROSITE" id="PS00297">
    <property type="entry name" value="HSP70_1"/>
    <property type="match status" value="1"/>
</dbReference>
<keyword evidence="2 7" id="KW-0597">Phosphoprotein</keyword>
<comment type="induction">
    <text evidence="7">By stress conditions e.g. heat shock.</text>
</comment>
<dbReference type="Pfam" id="PF00012">
    <property type="entry name" value="HSP70"/>
    <property type="match status" value="1"/>
</dbReference>
<sequence>MAKAVGIDLGTTNSVIAVWEGGEASVVPNTEGNRTTPSVVAFTDTGERLVGQLARRQAILNPKGTIYSAKRFIGRHFDEIPDEARAVAYDVVEGPGGVARFKVRDKLYAPEEISAQVLRKLADDASKQLGERVTEAVITVPAYFNDAQRTATKDAGRIAGLEVLRIINEPTAAALAYGMDKKQHETVLVFDLGGGTFDVSILDVGDGVVEVRSTAGDSHLGGDDFDRRLVDHLADDFQKENGIDLRKDPQALQRLFEAAEKAKTELSSVTQTQVSLPFITADASGPKHLTDSVMRSTFDQITSDLVERCLGPVQQAMADAKVGESDIDEVILVGGSTRIPAVQALVRRLTGGKEPNMSVNPDEVVALGAAIQAGVLKGEVKDVLLLDVTPLSLGVETRGGVMTKIIERNTTIPVRRTETFSTAEDNQPAVDIVVLQGERERAADNRVLGRFQLTDIRPAPRGEAQIEVTFDIDANGILNVKARDRDTGKEQGITITESSNLDRGEVERMVQEAERNQGQDQALREAVDARNELDAVAYQVDKRLAELGDAAPAHEKARAEMLVSDARAAVKEEAGVERVRPLTSELQQVLTGLAAHQAGATTGGPDQDTTGDGATGGGPSGGGGDDDVIDAEFDKD</sequence>
<evidence type="ECO:0000256" key="1">
    <source>
        <dbReference type="ARBA" id="ARBA00007381"/>
    </source>
</evidence>
<feature type="compositionally biased region" description="Gly residues" evidence="9">
    <location>
        <begin position="613"/>
        <end position="623"/>
    </location>
</feature>
<evidence type="ECO:0000256" key="8">
    <source>
        <dbReference type="RuleBase" id="RU003322"/>
    </source>
</evidence>
<dbReference type="CDD" id="cd10234">
    <property type="entry name" value="ASKHA_NBD_HSP70_DnaK-like"/>
    <property type="match status" value="1"/>
</dbReference>
<dbReference type="NCBIfam" id="TIGR02350">
    <property type="entry name" value="prok_dnaK"/>
    <property type="match status" value="1"/>
</dbReference>
<dbReference type="SUPFAM" id="SSF53067">
    <property type="entry name" value="Actin-like ATPase domain"/>
    <property type="match status" value="2"/>
</dbReference>
<proteinExistence type="evidence at transcript level"/>
<evidence type="ECO:0000313" key="11">
    <source>
        <dbReference type="Proteomes" id="UP001353952"/>
    </source>
</evidence>
<dbReference type="InterPro" id="IPR029048">
    <property type="entry name" value="HSP70_C_sf"/>
</dbReference>
<dbReference type="PRINTS" id="PR00301">
    <property type="entry name" value="HEATSHOCK70"/>
</dbReference>
<dbReference type="InterPro" id="IPR012725">
    <property type="entry name" value="Chaperone_DnaK"/>
</dbReference>
<evidence type="ECO:0000256" key="9">
    <source>
        <dbReference type="SAM" id="MobiDB-lite"/>
    </source>
</evidence>
<dbReference type="PROSITE" id="PS01036">
    <property type="entry name" value="HSP70_3"/>
    <property type="match status" value="1"/>
</dbReference>
<dbReference type="Gene3D" id="2.60.34.10">
    <property type="entry name" value="Substrate Binding Domain Of DNAk, Chain A, domain 1"/>
    <property type="match status" value="1"/>
</dbReference>
<comment type="similarity">
    <text evidence="1 7 8">Belongs to the heat shock protein 70 family.</text>
</comment>
<comment type="caution">
    <text evidence="10">The sequence shown here is derived from an EMBL/GenBank/DDBJ whole genome shotgun (WGS) entry which is preliminary data.</text>
</comment>
<name>A0ABU6LQX2_9ACTN</name>
<dbReference type="NCBIfam" id="NF001413">
    <property type="entry name" value="PRK00290.1"/>
    <property type="match status" value="1"/>
</dbReference>
<evidence type="ECO:0000256" key="2">
    <source>
        <dbReference type="ARBA" id="ARBA00022553"/>
    </source>
</evidence>
<dbReference type="PROSITE" id="PS00329">
    <property type="entry name" value="HSP70_2"/>
    <property type="match status" value="1"/>
</dbReference>
<evidence type="ECO:0000313" key="10">
    <source>
        <dbReference type="EMBL" id="MEC7051917.1"/>
    </source>
</evidence>
<evidence type="ECO:0000256" key="6">
    <source>
        <dbReference type="ARBA" id="ARBA00023186"/>
    </source>
</evidence>
<feature type="region of interest" description="Disordered" evidence="9">
    <location>
        <begin position="595"/>
        <end position="636"/>
    </location>
</feature>
<feature type="modified residue" description="Phosphothreonine; by autocatalysis" evidence="7">
    <location>
        <position position="196"/>
    </location>
</feature>
<protein>
    <recommendedName>
        <fullName evidence="7">Chaperone protein DnaK</fullName>
    </recommendedName>
    <alternativeName>
        <fullName evidence="7">HSP70</fullName>
    </alternativeName>
    <alternativeName>
        <fullName evidence="7">Heat shock 70 kDa protein</fullName>
    </alternativeName>
    <alternativeName>
        <fullName evidence="7">Heat shock protein 70</fullName>
    </alternativeName>
</protein>
<dbReference type="Gene3D" id="3.30.420.40">
    <property type="match status" value="2"/>
</dbReference>
<dbReference type="HAMAP" id="MF_00332">
    <property type="entry name" value="DnaK"/>
    <property type="match status" value="1"/>
</dbReference>
<dbReference type="Proteomes" id="UP001353952">
    <property type="component" value="Unassembled WGS sequence"/>
</dbReference>
<keyword evidence="3 7" id="KW-0547">Nucleotide-binding</keyword>
<dbReference type="Gene3D" id="1.20.1270.10">
    <property type="match status" value="1"/>
</dbReference>
<evidence type="ECO:0000256" key="5">
    <source>
        <dbReference type="ARBA" id="ARBA00023016"/>
    </source>
</evidence>
<dbReference type="RefSeq" id="WP_191848378.1">
    <property type="nucleotide sequence ID" value="NZ_BMUO01000011.1"/>
</dbReference>
<dbReference type="Gene3D" id="3.90.640.10">
    <property type="entry name" value="Actin, Chain A, domain 4"/>
    <property type="match status" value="1"/>
</dbReference>
<accession>A0ABU6LQX2</accession>
<dbReference type="PANTHER" id="PTHR19375">
    <property type="entry name" value="HEAT SHOCK PROTEIN 70KDA"/>
    <property type="match status" value="1"/>
</dbReference>
<feature type="compositionally biased region" description="Acidic residues" evidence="9">
    <location>
        <begin position="624"/>
        <end position="636"/>
    </location>
</feature>
<dbReference type="InterPro" id="IPR018181">
    <property type="entry name" value="Heat_shock_70_CS"/>
</dbReference>
<comment type="function">
    <text evidence="7">Acts as a chaperone.</text>
</comment>